<dbReference type="Proteomes" id="UP000509782">
    <property type="component" value="Chromosome"/>
</dbReference>
<protein>
    <recommendedName>
        <fullName evidence="3 12">Beta-ketoacyl-[acyl-carrier-protein] synthase III</fullName>
        <shortName evidence="12">Beta-ketoacyl-ACP synthase III</shortName>
        <shortName evidence="12">KAS III</shortName>
        <ecNumber evidence="3 12">2.3.1.180</ecNumber>
    </recommendedName>
    <alternativeName>
        <fullName evidence="12">3-oxoacyl-[acyl-carrier-protein] synthase 3</fullName>
    </alternativeName>
    <alternativeName>
        <fullName evidence="12">3-oxoacyl-[acyl-carrier-protein] synthase III</fullName>
    </alternativeName>
</protein>
<comment type="subcellular location">
    <subcellularLocation>
        <location evidence="12">Cytoplasm</location>
    </subcellularLocation>
</comment>
<feature type="region of interest" description="ACP-binding" evidence="12">
    <location>
        <begin position="256"/>
        <end position="260"/>
    </location>
</feature>
<keyword evidence="7 12" id="KW-0443">Lipid metabolism</keyword>
<proteinExistence type="inferred from homology"/>
<dbReference type="GO" id="GO:0004315">
    <property type="term" value="F:3-oxoacyl-[acyl-carrier-protein] synthase activity"/>
    <property type="evidence" value="ECO:0007669"/>
    <property type="project" value="InterPro"/>
</dbReference>
<evidence type="ECO:0000256" key="1">
    <source>
        <dbReference type="ARBA" id="ARBA00005194"/>
    </source>
</evidence>
<dbReference type="UniPathway" id="UPA00094"/>
<evidence type="ECO:0000259" key="14">
    <source>
        <dbReference type="Pfam" id="PF08545"/>
    </source>
</evidence>
<gene>
    <name evidence="12" type="primary">fabH</name>
    <name evidence="16" type="ORF">AAIK43_00860</name>
    <name evidence="15" type="ORF">FOC81_20955</name>
</gene>
<name>A0A427WVH6_ACHDE</name>
<evidence type="ECO:0000313" key="15">
    <source>
        <dbReference type="EMBL" id="QKQ49029.1"/>
    </source>
</evidence>
<dbReference type="Pfam" id="PF08545">
    <property type="entry name" value="ACP_syn_III"/>
    <property type="match status" value="1"/>
</dbReference>
<dbReference type="STRING" id="32002.BVK87_03950"/>
<evidence type="ECO:0000256" key="11">
    <source>
        <dbReference type="ARBA" id="ARBA00051096"/>
    </source>
</evidence>
<feature type="active site" evidence="12">
    <location>
        <position position="255"/>
    </location>
</feature>
<dbReference type="EMBL" id="CP154792">
    <property type="protein sequence ID" value="XAN16606.1"/>
    <property type="molecule type" value="Genomic_DNA"/>
</dbReference>
<evidence type="ECO:0000256" key="12">
    <source>
        <dbReference type="HAMAP-Rule" id="MF_01815"/>
    </source>
</evidence>
<dbReference type="SUPFAM" id="SSF53901">
    <property type="entry name" value="Thiolase-like"/>
    <property type="match status" value="1"/>
</dbReference>
<dbReference type="GO" id="GO:0005737">
    <property type="term" value="C:cytoplasm"/>
    <property type="evidence" value="ECO:0007669"/>
    <property type="project" value="UniProtKB-SubCell"/>
</dbReference>
<dbReference type="EC" id="2.3.1.180" evidence="3 12"/>
<organism evidence="15 17">
    <name type="scientific">Achromobacter denitrificans</name>
    <name type="common">Alcaligenes denitrificans</name>
    <dbReference type="NCBI Taxonomy" id="32002"/>
    <lineage>
        <taxon>Bacteria</taxon>
        <taxon>Pseudomonadati</taxon>
        <taxon>Pseudomonadota</taxon>
        <taxon>Betaproteobacteria</taxon>
        <taxon>Burkholderiales</taxon>
        <taxon>Alcaligenaceae</taxon>
        <taxon>Achromobacter</taxon>
    </lineage>
</organism>
<keyword evidence="12" id="KW-0963">Cytoplasm</keyword>
<keyword evidence="18" id="KW-1185">Reference proteome</keyword>
<keyword evidence="4 12" id="KW-0444">Lipid biosynthesis</keyword>
<dbReference type="OrthoDB" id="9815506at2"/>
<evidence type="ECO:0000256" key="5">
    <source>
        <dbReference type="ARBA" id="ARBA00022679"/>
    </source>
</evidence>
<feature type="active site" evidence="12">
    <location>
        <position position="122"/>
    </location>
</feature>
<evidence type="ECO:0000313" key="18">
    <source>
        <dbReference type="Proteomes" id="UP001446337"/>
    </source>
</evidence>
<feature type="domain" description="Beta-ketoacyl-[acyl-carrier-protein] synthase III N-terminal" evidence="14">
    <location>
        <begin position="116"/>
        <end position="193"/>
    </location>
</feature>
<keyword evidence="8 12" id="KW-0275">Fatty acid biosynthesis</keyword>
<feature type="active site" evidence="12">
    <location>
        <position position="285"/>
    </location>
</feature>
<dbReference type="RefSeq" id="WP_062679479.1">
    <property type="nucleotide sequence ID" value="NZ_BLWG01000069.1"/>
</dbReference>
<dbReference type="PANTHER" id="PTHR43091">
    <property type="entry name" value="3-OXOACYL-[ACYL-CARRIER-PROTEIN] SYNTHASE"/>
    <property type="match status" value="1"/>
</dbReference>
<dbReference type="NCBIfam" id="NF006829">
    <property type="entry name" value="PRK09352.1"/>
    <property type="match status" value="1"/>
</dbReference>
<dbReference type="InterPro" id="IPR004655">
    <property type="entry name" value="FabH"/>
</dbReference>
<keyword evidence="5 12" id="KW-0808">Transferase</keyword>
<evidence type="ECO:0000259" key="13">
    <source>
        <dbReference type="Pfam" id="PF08541"/>
    </source>
</evidence>
<dbReference type="GO" id="GO:0006633">
    <property type="term" value="P:fatty acid biosynthetic process"/>
    <property type="evidence" value="ECO:0007669"/>
    <property type="project" value="UniProtKB-UniRule"/>
</dbReference>
<comment type="catalytic activity">
    <reaction evidence="11">
        <text>malonyl-[ACP] + acetyl-CoA + H(+) = 3-oxobutanoyl-[ACP] + CO2 + CoA</text>
        <dbReference type="Rhea" id="RHEA:12080"/>
        <dbReference type="Rhea" id="RHEA-COMP:9623"/>
        <dbReference type="Rhea" id="RHEA-COMP:9625"/>
        <dbReference type="ChEBI" id="CHEBI:15378"/>
        <dbReference type="ChEBI" id="CHEBI:16526"/>
        <dbReference type="ChEBI" id="CHEBI:57287"/>
        <dbReference type="ChEBI" id="CHEBI:57288"/>
        <dbReference type="ChEBI" id="CHEBI:78449"/>
        <dbReference type="ChEBI" id="CHEBI:78450"/>
        <dbReference type="EC" id="2.3.1.180"/>
    </reaction>
    <physiologicalReaction direction="left-to-right" evidence="11">
        <dbReference type="Rhea" id="RHEA:12081"/>
    </physiologicalReaction>
</comment>
<dbReference type="HAMAP" id="MF_01815">
    <property type="entry name" value="FabH"/>
    <property type="match status" value="1"/>
</dbReference>
<evidence type="ECO:0000313" key="17">
    <source>
        <dbReference type="Proteomes" id="UP000509782"/>
    </source>
</evidence>
<comment type="subunit">
    <text evidence="12">Homodimer.</text>
</comment>
<dbReference type="AlphaFoldDB" id="A0A427WVH6"/>
<comment type="function">
    <text evidence="12">Catalyzes the condensation reaction of fatty acid synthesis by the addition to an acyl acceptor of two carbons from malonyl-ACP. Catalyzes the first condensation reaction which initiates fatty acid synthesis and may therefore play a role in governing the total rate of fatty acid production. Possesses both acetoacetyl-ACP synthase and acetyl transacylase activities. Its substrate specificity determines the biosynthesis of branched-chain and/or straight-chain of fatty acids.</text>
</comment>
<comment type="domain">
    <text evidence="12">The last Arg residue of the ACP-binding site is essential for the weak association between ACP/AcpP and FabH.</text>
</comment>
<dbReference type="InterPro" id="IPR016039">
    <property type="entry name" value="Thiolase-like"/>
</dbReference>
<evidence type="ECO:0000256" key="8">
    <source>
        <dbReference type="ARBA" id="ARBA00023160"/>
    </source>
</evidence>
<evidence type="ECO:0000256" key="7">
    <source>
        <dbReference type="ARBA" id="ARBA00023098"/>
    </source>
</evidence>
<evidence type="ECO:0000256" key="2">
    <source>
        <dbReference type="ARBA" id="ARBA00008642"/>
    </source>
</evidence>
<reference evidence="15 17" key="1">
    <citation type="submission" date="2020-05" db="EMBL/GenBank/DDBJ databases">
        <title>FDA dAtabase for Regulatory Grade micrObial Sequences (FDA-ARGOS): Supporting development and validation of Infectious Disease Dx tests.</title>
        <authorList>
            <person name="Sproer C."/>
            <person name="Gronow S."/>
            <person name="Severitt S."/>
            <person name="Schroder I."/>
            <person name="Tallon L."/>
            <person name="Sadzewicz L."/>
            <person name="Zhao X."/>
            <person name="Vavikolanu K."/>
            <person name="Mehta A."/>
            <person name="Aluvathingal J."/>
            <person name="Nadendla S."/>
            <person name="Myers T."/>
            <person name="Yan Y."/>
            <person name="Sichtig H."/>
        </authorList>
    </citation>
    <scope>NUCLEOTIDE SEQUENCE [LARGE SCALE GENOMIC DNA]</scope>
    <source>
        <strain evidence="15 17">FDAARGOS_787</strain>
    </source>
</reference>
<dbReference type="Pfam" id="PF08541">
    <property type="entry name" value="ACP_syn_III_C"/>
    <property type="match status" value="1"/>
</dbReference>
<keyword evidence="6 12" id="KW-0276">Fatty acid metabolism</keyword>
<dbReference type="PANTHER" id="PTHR43091:SF1">
    <property type="entry name" value="BETA-KETOACYL-[ACYL-CARRIER-PROTEIN] SYNTHASE III, CHLOROPLASTIC"/>
    <property type="match status" value="1"/>
</dbReference>
<dbReference type="InterPro" id="IPR013747">
    <property type="entry name" value="ACP_syn_III_C"/>
</dbReference>
<dbReference type="EMBL" id="CP054569">
    <property type="protein sequence ID" value="QKQ49029.1"/>
    <property type="molecule type" value="Genomic_DNA"/>
</dbReference>
<reference evidence="16 18" key="2">
    <citation type="submission" date="2024-05" db="EMBL/GenBank/DDBJ databases">
        <title>Achromobacter denitrificans. BP1, complete genome.</title>
        <authorList>
            <person name="Zhang B."/>
        </authorList>
    </citation>
    <scope>NUCLEOTIDE SEQUENCE [LARGE SCALE GENOMIC DNA]</scope>
    <source>
        <strain evidence="16 18">BP1</strain>
    </source>
</reference>
<evidence type="ECO:0000256" key="3">
    <source>
        <dbReference type="ARBA" id="ARBA00012333"/>
    </source>
</evidence>
<evidence type="ECO:0000256" key="6">
    <source>
        <dbReference type="ARBA" id="ARBA00022832"/>
    </source>
</evidence>
<evidence type="ECO:0000256" key="4">
    <source>
        <dbReference type="ARBA" id="ARBA00022516"/>
    </source>
</evidence>
<sequence>MDTAMKYSVIAGTGSFLPERVVSNDDLAAELATRDIATSDEWIVERTGIRQRHLAERGVTTSQLATEASRRALADAGVDASEVDLIVLATSTPDFVFPSTACIVQANLGAKGSAAFDVQAVCSGFVYALTTADSFIRAGRARCALVIGAEVFSRILDWNDRSTCVLFGDGAGAVVLKASDKPGILAAQLHADGSQGKILNAAGNVAYGDVTGDPFLRMDGQAVFKQAVTVLDRSARDTCAEAGVELGQVDWLIPHQANVRILNFLARKLSVPVDKVVITVDSHANTSAASVPLALDAARRDGRVKPGQLVLMQGVGGGFTWGSVLARM</sequence>
<comment type="pathway">
    <text evidence="1 12">Lipid metabolism; fatty acid biosynthesis.</text>
</comment>
<keyword evidence="9 12" id="KW-0511">Multifunctional enzyme</keyword>
<dbReference type="Proteomes" id="UP001446337">
    <property type="component" value="Chromosome"/>
</dbReference>
<dbReference type="NCBIfam" id="TIGR00747">
    <property type="entry name" value="fabH"/>
    <property type="match status" value="1"/>
</dbReference>
<dbReference type="GO" id="GO:0033818">
    <property type="term" value="F:beta-ketoacyl-acyl-carrier-protein synthase III activity"/>
    <property type="evidence" value="ECO:0007669"/>
    <property type="project" value="UniProtKB-UniRule"/>
</dbReference>
<evidence type="ECO:0000256" key="9">
    <source>
        <dbReference type="ARBA" id="ARBA00023268"/>
    </source>
</evidence>
<dbReference type="CDD" id="cd00830">
    <property type="entry name" value="KAS_III"/>
    <property type="match status" value="1"/>
</dbReference>
<dbReference type="FunFam" id="3.40.47.10:FF:000004">
    <property type="entry name" value="3-oxoacyl-[acyl-carrier-protein] synthase 3"/>
    <property type="match status" value="1"/>
</dbReference>
<keyword evidence="10 12" id="KW-0012">Acyltransferase</keyword>
<accession>A0A427WVH6</accession>
<comment type="similarity">
    <text evidence="2 12">Belongs to the thiolase-like superfamily. FabH family.</text>
</comment>
<dbReference type="Gene3D" id="3.40.47.10">
    <property type="match status" value="1"/>
</dbReference>
<dbReference type="GeneID" id="92848073"/>
<evidence type="ECO:0000256" key="10">
    <source>
        <dbReference type="ARBA" id="ARBA00023315"/>
    </source>
</evidence>
<feature type="domain" description="Beta-ketoacyl-[acyl-carrier-protein] synthase III C-terminal" evidence="13">
    <location>
        <begin position="239"/>
        <end position="327"/>
    </location>
</feature>
<evidence type="ECO:0000313" key="16">
    <source>
        <dbReference type="EMBL" id="XAN16606.1"/>
    </source>
</evidence>
<dbReference type="InterPro" id="IPR013751">
    <property type="entry name" value="ACP_syn_III_N"/>
</dbReference>